<evidence type="ECO:0000313" key="2">
    <source>
        <dbReference type="EMBL" id="KKO45199.1"/>
    </source>
</evidence>
<evidence type="ECO:0000313" key="3">
    <source>
        <dbReference type="Proteomes" id="UP000034228"/>
    </source>
</evidence>
<reference evidence="2 3" key="1">
    <citation type="submission" date="2015-03" db="EMBL/GenBank/DDBJ databases">
        <title>Draft genome sequences of two protease-producing strains of Arsukibacterium isolated from two cold and alkaline environments.</title>
        <authorList>
            <person name="Lylloff J.E."/>
            <person name="Skov L.B."/>
            <person name="Jepsen M."/>
            <person name="Hallin P.F."/>
            <person name="Sorensen S.J."/>
            <person name="Stougaard P."/>
            <person name="Glaring M.A."/>
        </authorList>
    </citation>
    <scope>NUCLEOTIDE SEQUENCE [LARGE SCALE GENOMIC DNA]</scope>
    <source>
        <strain evidence="2 3">GCM72</strain>
    </source>
</reference>
<evidence type="ECO:0000256" key="1">
    <source>
        <dbReference type="SAM" id="SignalP"/>
    </source>
</evidence>
<dbReference type="EMBL" id="LAHO01000011">
    <property type="protein sequence ID" value="KKO45199.1"/>
    <property type="molecule type" value="Genomic_DNA"/>
</dbReference>
<dbReference type="OrthoDB" id="7061072at2"/>
<organism evidence="2 3">
    <name type="scientific">Arsukibacterium ikkense</name>
    <dbReference type="NCBI Taxonomy" id="336831"/>
    <lineage>
        <taxon>Bacteria</taxon>
        <taxon>Pseudomonadati</taxon>
        <taxon>Pseudomonadota</taxon>
        <taxon>Gammaproteobacteria</taxon>
        <taxon>Chromatiales</taxon>
        <taxon>Chromatiaceae</taxon>
        <taxon>Arsukibacterium</taxon>
    </lineage>
</organism>
<keyword evidence="1" id="KW-0732">Signal</keyword>
<feature type="chain" id="PRO_5005644257" evidence="1">
    <location>
        <begin position="22"/>
        <end position="245"/>
    </location>
</feature>
<accession>A0A0M2V471</accession>
<dbReference type="Proteomes" id="UP000034228">
    <property type="component" value="Unassembled WGS sequence"/>
</dbReference>
<name>A0A0M2V471_9GAMM</name>
<dbReference type="RefSeq" id="WP_046557987.1">
    <property type="nucleotide sequence ID" value="NZ_LAHO01000011.1"/>
</dbReference>
<gene>
    <name evidence="2" type="ORF">WG68_12315</name>
</gene>
<sequence length="245" mass="27955">MKNSNKCALALFATLTFGSFADGGLNQNSSASDRELLKNYNERHKQYAHYLQLTETQYHHALSKYLELMSGVKNGLKPLTLNSHPEIEEAQLYFDQNKALPPILSDKINEIVSTQLLDYSEYLGIPINKLREFEIFVGEQIDMQKVASNFNTGDLASAFSDEEPETIVITCDAQCVQQAQITFNFKQLYFAQWASNAGVSQFESFYVRYPTYPTQSSHEEWRYNNFSGAWFRGVVEMCGDVVCKK</sequence>
<protein>
    <submittedName>
        <fullName evidence="2">Uncharacterized protein</fullName>
    </submittedName>
</protein>
<feature type="signal peptide" evidence="1">
    <location>
        <begin position="1"/>
        <end position="21"/>
    </location>
</feature>
<comment type="caution">
    <text evidence="2">The sequence shown here is derived from an EMBL/GenBank/DDBJ whole genome shotgun (WGS) entry which is preliminary data.</text>
</comment>
<proteinExistence type="predicted"/>
<dbReference type="AlphaFoldDB" id="A0A0M2V471"/>
<keyword evidence="3" id="KW-1185">Reference proteome</keyword>